<reference evidence="2 3" key="1">
    <citation type="submission" date="2018-10" db="EMBL/GenBank/DDBJ databases">
        <title>Genomic Encyclopedia of Archaeal and Bacterial Type Strains, Phase II (KMG-II): from individual species to whole genera.</title>
        <authorList>
            <person name="Goeker M."/>
        </authorList>
    </citation>
    <scope>NUCLEOTIDE SEQUENCE [LARGE SCALE GENOMIC DNA]</scope>
    <source>
        <strain evidence="2 3">DSM 45657</strain>
    </source>
</reference>
<feature type="compositionally biased region" description="Polar residues" evidence="1">
    <location>
        <begin position="12"/>
        <end position="25"/>
    </location>
</feature>
<proteinExistence type="predicted"/>
<name>A0A421B338_9PSEU</name>
<dbReference type="AlphaFoldDB" id="A0A421B338"/>
<evidence type="ECO:0000313" key="2">
    <source>
        <dbReference type="EMBL" id="RLK58774.1"/>
    </source>
</evidence>
<organism evidence="2 3">
    <name type="scientific">Actinokineospora cianjurensis</name>
    <dbReference type="NCBI Taxonomy" id="585224"/>
    <lineage>
        <taxon>Bacteria</taxon>
        <taxon>Bacillati</taxon>
        <taxon>Actinomycetota</taxon>
        <taxon>Actinomycetes</taxon>
        <taxon>Pseudonocardiales</taxon>
        <taxon>Pseudonocardiaceae</taxon>
        <taxon>Actinokineospora</taxon>
    </lineage>
</organism>
<feature type="region of interest" description="Disordered" evidence="1">
    <location>
        <begin position="1"/>
        <end position="25"/>
    </location>
</feature>
<accession>A0A421B338</accession>
<evidence type="ECO:0000313" key="3">
    <source>
        <dbReference type="Proteomes" id="UP000282454"/>
    </source>
</evidence>
<gene>
    <name evidence="2" type="ORF">CLV68_3249</name>
</gene>
<keyword evidence="3" id="KW-1185">Reference proteome</keyword>
<evidence type="ECO:0008006" key="4">
    <source>
        <dbReference type="Google" id="ProtNLM"/>
    </source>
</evidence>
<dbReference type="EMBL" id="RCDD01000002">
    <property type="protein sequence ID" value="RLK58774.1"/>
    <property type="molecule type" value="Genomic_DNA"/>
</dbReference>
<comment type="caution">
    <text evidence="2">The sequence shown here is derived from an EMBL/GenBank/DDBJ whole genome shotgun (WGS) entry which is preliminary data.</text>
</comment>
<evidence type="ECO:0000256" key="1">
    <source>
        <dbReference type="SAM" id="MobiDB-lite"/>
    </source>
</evidence>
<protein>
    <recommendedName>
        <fullName evidence="4">Transcriptional regulator</fullName>
    </recommendedName>
</protein>
<sequence length="395" mass="43085">MSPAQLAELLNPSENGIPASSVNEPTLLQRPDGRSVMAEDTDATLVRGVRVLRPAVSLRDWETMSPLSRRSLLKQGLLTAVFPALGLEDLERVAGALVDAGRYLDGSVVTALRHQLAAVKADDGTLGPGATRPIVLELLGVVEQHARQVASDVRVELLTLGIDCAEFAGWLYRDARDLPRALYWHDRAVEWAQEVGNLPAQGYVLLKKAQLAYDQREPARMLGLAQATLTGPWQVPYRVQAEAVQQRARAEAMLGAPVAAVERQLNEARQLLERTDARDDSSLGAHYGPALLDMQTAVCFAEAGVPRRALAIYEQALRAHTFSSRDYGFFLSWQASSMALAGEPDQAAATGLEAAARADTASSRRTQQELVRVLDVLKPWQHRSAVQELRHAVTI</sequence>
<dbReference type="Proteomes" id="UP000282454">
    <property type="component" value="Unassembled WGS sequence"/>
</dbReference>